<dbReference type="PROSITE" id="PS51257">
    <property type="entry name" value="PROKAR_LIPOPROTEIN"/>
    <property type="match status" value="1"/>
</dbReference>
<evidence type="ECO:0008006" key="3">
    <source>
        <dbReference type="Google" id="ProtNLM"/>
    </source>
</evidence>
<gene>
    <name evidence="1" type="ORF">GCM10025863_00960</name>
</gene>
<protein>
    <recommendedName>
        <fullName evidence="3">Lipoprotein</fullName>
    </recommendedName>
</protein>
<accession>A0ABN6WY27</accession>
<evidence type="ECO:0000313" key="1">
    <source>
        <dbReference type="EMBL" id="BDZ37482.1"/>
    </source>
</evidence>
<name>A0ABN6WY27_9MICO</name>
<sequence>MMNRGNAVKTGGAGLIFVMLAASLTGCFGNPIEKIKEEAAKKVAEKVIEDGTGGDVDVELGGSLPDGFPEAVPLIDAKIKTAVRAGQSSEGTAWLVVFETNDPQSAFDQSLQLLTDAGFVETMSLDDEQTLMHSLEKEPYGVTVFGYLDDASISVHVQDASTPKS</sequence>
<keyword evidence="2" id="KW-1185">Reference proteome</keyword>
<organism evidence="1 2">
    <name type="scientific">Microbacterium suwonense</name>
    <dbReference type="NCBI Taxonomy" id="683047"/>
    <lineage>
        <taxon>Bacteria</taxon>
        <taxon>Bacillati</taxon>
        <taxon>Actinomycetota</taxon>
        <taxon>Actinomycetes</taxon>
        <taxon>Micrococcales</taxon>
        <taxon>Microbacteriaceae</taxon>
        <taxon>Microbacterium</taxon>
    </lineage>
</organism>
<proteinExistence type="predicted"/>
<dbReference type="EMBL" id="AP027728">
    <property type="protein sequence ID" value="BDZ37482.1"/>
    <property type="molecule type" value="Genomic_DNA"/>
</dbReference>
<dbReference type="Proteomes" id="UP001321543">
    <property type="component" value="Chromosome"/>
</dbReference>
<dbReference type="RefSeq" id="WP_286301283.1">
    <property type="nucleotide sequence ID" value="NZ_AP027728.1"/>
</dbReference>
<reference evidence="2" key="1">
    <citation type="journal article" date="2019" name="Int. J. Syst. Evol. Microbiol.">
        <title>The Global Catalogue of Microorganisms (GCM) 10K type strain sequencing project: providing services to taxonomists for standard genome sequencing and annotation.</title>
        <authorList>
            <consortium name="The Broad Institute Genomics Platform"/>
            <consortium name="The Broad Institute Genome Sequencing Center for Infectious Disease"/>
            <person name="Wu L."/>
            <person name="Ma J."/>
        </authorList>
    </citation>
    <scope>NUCLEOTIDE SEQUENCE [LARGE SCALE GENOMIC DNA]</scope>
    <source>
        <strain evidence="2">NBRC 106310</strain>
    </source>
</reference>
<evidence type="ECO:0000313" key="2">
    <source>
        <dbReference type="Proteomes" id="UP001321543"/>
    </source>
</evidence>